<reference evidence="2 3" key="1">
    <citation type="submission" date="2019-01" db="EMBL/GenBank/DDBJ databases">
        <title>A draft genome assembly of the solar-powered sea slug Elysia chlorotica.</title>
        <authorList>
            <person name="Cai H."/>
            <person name="Li Q."/>
            <person name="Fang X."/>
            <person name="Li J."/>
            <person name="Curtis N.E."/>
            <person name="Altenburger A."/>
            <person name="Shibata T."/>
            <person name="Feng M."/>
            <person name="Maeda T."/>
            <person name="Schwartz J.A."/>
            <person name="Shigenobu S."/>
            <person name="Lundholm N."/>
            <person name="Nishiyama T."/>
            <person name="Yang H."/>
            <person name="Hasebe M."/>
            <person name="Li S."/>
            <person name="Pierce S.K."/>
            <person name="Wang J."/>
        </authorList>
    </citation>
    <scope>NUCLEOTIDE SEQUENCE [LARGE SCALE GENOMIC DNA]</scope>
    <source>
        <strain evidence="2">EC2010</strain>
        <tissue evidence="2">Whole organism of an adult</tissue>
    </source>
</reference>
<evidence type="ECO:0000313" key="2">
    <source>
        <dbReference type="EMBL" id="RUS81309.1"/>
    </source>
</evidence>
<accession>A0A3S0ZKY0</accession>
<proteinExistence type="predicted"/>
<evidence type="ECO:0008006" key="4">
    <source>
        <dbReference type="Google" id="ProtNLM"/>
    </source>
</evidence>
<name>A0A3S0ZKY0_ELYCH</name>
<dbReference type="GO" id="GO:0043123">
    <property type="term" value="P:positive regulation of canonical NF-kappaB signal transduction"/>
    <property type="evidence" value="ECO:0007669"/>
    <property type="project" value="TreeGrafter"/>
</dbReference>
<dbReference type="Proteomes" id="UP000271974">
    <property type="component" value="Unassembled WGS sequence"/>
</dbReference>
<keyword evidence="1" id="KW-0812">Transmembrane</keyword>
<dbReference type="Pfam" id="PF15111">
    <property type="entry name" value="TMEM101"/>
    <property type="match status" value="1"/>
</dbReference>
<feature type="transmembrane region" description="Helical" evidence="1">
    <location>
        <begin position="168"/>
        <end position="186"/>
    </location>
</feature>
<feature type="transmembrane region" description="Helical" evidence="1">
    <location>
        <begin position="226"/>
        <end position="244"/>
    </location>
</feature>
<dbReference type="STRING" id="188477.A0A3S0ZKY0"/>
<feature type="transmembrane region" description="Helical" evidence="1">
    <location>
        <begin position="99"/>
        <end position="119"/>
    </location>
</feature>
<feature type="transmembrane region" description="Helical" evidence="1">
    <location>
        <begin position="193"/>
        <end position="214"/>
    </location>
</feature>
<evidence type="ECO:0000256" key="1">
    <source>
        <dbReference type="SAM" id="Phobius"/>
    </source>
</evidence>
<feature type="transmembrane region" description="Helical" evidence="1">
    <location>
        <begin position="15"/>
        <end position="32"/>
    </location>
</feature>
<feature type="transmembrane region" description="Helical" evidence="1">
    <location>
        <begin position="71"/>
        <end position="87"/>
    </location>
</feature>
<keyword evidence="1" id="KW-1133">Transmembrane helix</keyword>
<sequence length="251" mass="28876">MASSKKIVCRILETILYKYPLINALTLLMLFAERAPNDREPPIHPKIVYANLLGFLACGLLMSSRVKQKEAALVFCGQLMYFAYNFYNNNKLHYKEWLRLQMCVRQMGCVGVYLMFASILDKKKSSHLRRIAEIVLGLYLFSYTYLINNTKEVRDATLSHMLAGDWGRYMFTVVLAACALSFFSGYFPRDMALCAAVAVVFLTALVDCDFGYWSRKGVHFWNQARMVGDNLCICTGLFYAFFHIDNRVKMD</sequence>
<organism evidence="2 3">
    <name type="scientific">Elysia chlorotica</name>
    <name type="common">Eastern emerald elysia</name>
    <name type="synonym">Sea slug</name>
    <dbReference type="NCBI Taxonomy" id="188477"/>
    <lineage>
        <taxon>Eukaryota</taxon>
        <taxon>Metazoa</taxon>
        <taxon>Spiralia</taxon>
        <taxon>Lophotrochozoa</taxon>
        <taxon>Mollusca</taxon>
        <taxon>Gastropoda</taxon>
        <taxon>Heterobranchia</taxon>
        <taxon>Euthyneura</taxon>
        <taxon>Panpulmonata</taxon>
        <taxon>Sacoglossa</taxon>
        <taxon>Placobranchoidea</taxon>
        <taxon>Plakobranchidae</taxon>
        <taxon>Elysia</taxon>
    </lineage>
</organism>
<dbReference type="OrthoDB" id="6082754at2759"/>
<keyword evidence="1" id="KW-0472">Membrane</keyword>
<evidence type="ECO:0000313" key="3">
    <source>
        <dbReference type="Proteomes" id="UP000271974"/>
    </source>
</evidence>
<dbReference type="PANTHER" id="PTHR31034:SF2">
    <property type="entry name" value="TRANSMEMBRANE PROTEIN 101"/>
    <property type="match status" value="1"/>
</dbReference>
<dbReference type="EMBL" id="RQTK01000344">
    <property type="protein sequence ID" value="RUS81309.1"/>
    <property type="molecule type" value="Genomic_DNA"/>
</dbReference>
<gene>
    <name evidence="2" type="ORF">EGW08_010916</name>
</gene>
<dbReference type="AlphaFoldDB" id="A0A3S0ZKY0"/>
<comment type="caution">
    <text evidence="2">The sequence shown here is derived from an EMBL/GenBank/DDBJ whole genome shotgun (WGS) entry which is preliminary data.</text>
</comment>
<dbReference type="InterPro" id="IPR029371">
    <property type="entry name" value="TMEM101"/>
</dbReference>
<protein>
    <recommendedName>
        <fullName evidence="4">Transmembrane protein 101</fullName>
    </recommendedName>
</protein>
<keyword evidence="3" id="KW-1185">Reference proteome</keyword>
<feature type="transmembrane region" description="Helical" evidence="1">
    <location>
        <begin position="47"/>
        <end position="64"/>
    </location>
</feature>
<dbReference type="PANTHER" id="PTHR31034">
    <property type="entry name" value="TRANSMEMBRANE PROTEIN 101"/>
    <property type="match status" value="1"/>
</dbReference>